<evidence type="ECO:0000256" key="2">
    <source>
        <dbReference type="ARBA" id="ARBA00008312"/>
    </source>
</evidence>
<dbReference type="InterPro" id="IPR001433">
    <property type="entry name" value="OxRdtase_FAD/NAD-bd"/>
</dbReference>
<evidence type="ECO:0000256" key="9">
    <source>
        <dbReference type="ARBA" id="ARBA00047776"/>
    </source>
</evidence>
<reference evidence="12 13" key="1">
    <citation type="submission" date="2017-05" db="EMBL/GenBank/DDBJ databases">
        <title>Comparative genomic and metabolic analysis of manganese-oxidizing mechanisms in Celeribater manganoxidans DY25T: its adaption to the environment of polymetallic nodule.</title>
        <authorList>
            <person name="Wang X."/>
        </authorList>
    </citation>
    <scope>NUCLEOTIDE SEQUENCE [LARGE SCALE GENOMIC DNA]</scope>
    <source>
        <strain evidence="12 13">DY25</strain>
    </source>
</reference>
<evidence type="ECO:0000313" key="12">
    <source>
        <dbReference type="EMBL" id="ATI42420.1"/>
    </source>
</evidence>
<dbReference type="GO" id="GO:0042167">
    <property type="term" value="P:heme catabolic process"/>
    <property type="evidence" value="ECO:0007669"/>
    <property type="project" value="TreeGrafter"/>
</dbReference>
<accession>A0A291M0I8</accession>
<dbReference type="SUPFAM" id="SSF63380">
    <property type="entry name" value="Riboflavin synthase domain-like"/>
    <property type="match status" value="1"/>
</dbReference>
<evidence type="ECO:0000256" key="4">
    <source>
        <dbReference type="ARBA" id="ARBA00022630"/>
    </source>
</evidence>
<evidence type="ECO:0000256" key="6">
    <source>
        <dbReference type="ARBA" id="ARBA00022827"/>
    </source>
</evidence>
<name>A0A291M0I8_9RHOB</name>
<dbReference type="CDD" id="cd06195">
    <property type="entry name" value="FNR1"/>
    <property type="match status" value="1"/>
</dbReference>
<gene>
    <name evidence="12" type="ORF">CBW24_10640</name>
</gene>
<proteinExistence type="inferred from homology"/>
<evidence type="ECO:0000256" key="10">
    <source>
        <dbReference type="SAM" id="MobiDB-lite"/>
    </source>
</evidence>
<evidence type="ECO:0000259" key="11">
    <source>
        <dbReference type="PROSITE" id="PS51384"/>
    </source>
</evidence>
<dbReference type="Proteomes" id="UP000219050">
    <property type="component" value="Chromosome"/>
</dbReference>
<keyword evidence="6" id="KW-0274">FAD</keyword>
<dbReference type="InterPro" id="IPR033892">
    <property type="entry name" value="FNR_bac"/>
</dbReference>
<comment type="catalytic activity">
    <reaction evidence="9">
        <text>2 reduced [2Fe-2S]-[ferredoxin] + NADP(+) + H(+) = 2 oxidized [2Fe-2S]-[ferredoxin] + NADPH</text>
        <dbReference type="Rhea" id="RHEA:20125"/>
        <dbReference type="Rhea" id="RHEA-COMP:10000"/>
        <dbReference type="Rhea" id="RHEA-COMP:10001"/>
        <dbReference type="ChEBI" id="CHEBI:15378"/>
        <dbReference type="ChEBI" id="CHEBI:33737"/>
        <dbReference type="ChEBI" id="CHEBI:33738"/>
        <dbReference type="ChEBI" id="CHEBI:57783"/>
        <dbReference type="ChEBI" id="CHEBI:58349"/>
        <dbReference type="EC" id="1.18.1.2"/>
    </reaction>
</comment>
<comment type="cofactor">
    <cofactor evidence="1">
        <name>FAD</name>
        <dbReference type="ChEBI" id="CHEBI:57692"/>
    </cofactor>
</comment>
<keyword evidence="5" id="KW-0547">Nucleotide-binding</keyword>
<evidence type="ECO:0000313" key="13">
    <source>
        <dbReference type="Proteomes" id="UP000219050"/>
    </source>
</evidence>
<dbReference type="Gene3D" id="3.40.50.80">
    <property type="entry name" value="Nucleotide-binding domain of ferredoxin-NADP reductase (FNR) module"/>
    <property type="match status" value="1"/>
</dbReference>
<comment type="similarity">
    <text evidence="2">Belongs to the ferredoxin--NADP reductase type 1 family.</text>
</comment>
<dbReference type="PANTHER" id="PTHR47878:SF1">
    <property type="entry name" value="FLAVODOXIN_FERREDOXIN--NADP REDUCTASE"/>
    <property type="match status" value="1"/>
</dbReference>
<dbReference type="AlphaFoldDB" id="A0A291M0I8"/>
<sequence>MTEQTPVTQTDATPATSAAPSPKATPTLPDAQVVTSVKHWTDRLFSFRVSRPQSLRFRSGEFVMIGLMGDPDPKTGRQKPLLRAYSIASPSWDEELEFYSIKVQDGPLTSRLQHIQPGDELILRPKPVGTLVHDALLPGKRLWLFATGTGIAPFASLIRDPETFENYDQIILTHTCRDVAELDYGRELVDSLRSDEMMQELLGDGLDKLTYYPTTTREESPRMGRITDLLRNGTVFADLGIDSISAETDRAMVCGSMGLNTDIKEILEGYGLREGANSDPAEYVVEKAFVG</sequence>
<dbReference type="GO" id="GO:0000166">
    <property type="term" value="F:nucleotide binding"/>
    <property type="evidence" value="ECO:0007669"/>
    <property type="project" value="UniProtKB-KW"/>
</dbReference>
<keyword evidence="4" id="KW-0285">Flavoprotein</keyword>
<dbReference type="GO" id="GO:0034599">
    <property type="term" value="P:cellular response to oxidative stress"/>
    <property type="evidence" value="ECO:0007669"/>
    <property type="project" value="TreeGrafter"/>
</dbReference>
<keyword evidence="13" id="KW-1185">Reference proteome</keyword>
<feature type="compositionally biased region" description="Low complexity" evidence="10">
    <location>
        <begin position="10"/>
        <end position="28"/>
    </location>
</feature>
<dbReference type="GO" id="GO:0004324">
    <property type="term" value="F:ferredoxin-NADP+ reductase activity"/>
    <property type="evidence" value="ECO:0007669"/>
    <property type="project" value="UniProtKB-EC"/>
</dbReference>
<dbReference type="PANTHER" id="PTHR47878">
    <property type="entry name" value="OXIDOREDUCTASE FAD/NAD(P)-BINDING DOMAIN PROTEIN"/>
    <property type="match status" value="1"/>
</dbReference>
<evidence type="ECO:0000256" key="7">
    <source>
        <dbReference type="ARBA" id="ARBA00022857"/>
    </source>
</evidence>
<evidence type="ECO:0000256" key="8">
    <source>
        <dbReference type="ARBA" id="ARBA00023002"/>
    </source>
</evidence>
<feature type="domain" description="FAD-binding FR-type" evidence="11">
    <location>
        <begin position="26"/>
        <end position="134"/>
    </location>
</feature>
<dbReference type="InterPro" id="IPR017938">
    <property type="entry name" value="Riboflavin_synthase-like_b-brl"/>
</dbReference>
<keyword evidence="8" id="KW-0560">Oxidoreductase</keyword>
<organism evidence="12 13">
    <name type="scientific">Pacificitalea manganoxidans</name>
    <dbReference type="NCBI Taxonomy" id="1411902"/>
    <lineage>
        <taxon>Bacteria</taxon>
        <taxon>Pseudomonadati</taxon>
        <taxon>Pseudomonadota</taxon>
        <taxon>Alphaproteobacteria</taxon>
        <taxon>Rhodobacterales</taxon>
        <taxon>Paracoccaceae</taxon>
        <taxon>Pacificitalea</taxon>
    </lineage>
</organism>
<protein>
    <recommendedName>
        <fullName evidence="3">ferredoxin--NADP(+) reductase</fullName>
        <ecNumber evidence="3">1.18.1.2</ecNumber>
    </recommendedName>
</protein>
<evidence type="ECO:0000256" key="5">
    <source>
        <dbReference type="ARBA" id="ARBA00022741"/>
    </source>
</evidence>
<evidence type="ECO:0000256" key="3">
    <source>
        <dbReference type="ARBA" id="ARBA00013223"/>
    </source>
</evidence>
<feature type="region of interest" description="Disordered" evidence="10">
    <location>
        <begin position="1"/>
        <end position="28"/>
    </location>
</feature>
<dbReference type="InterPro" id="IPR051930">
    <property type="entry name" value="FNR_type-1"/>
</dbReference>
<dbReference type="InterPro" id="IPR017927">
    <property type="entry name" value="FAD-bd_FR_type"/>
</dbReference>
<dbReference type="Gene3D" id="2.40.30.10">
    <property type="entry name" value="Translation factors"/>
    <property type="match status" value="1"/>
</dbReference>
<dbReference type="EC" id="1.18.1.2" evidence="3"/>
<dbReference type="SUPFAM" id="SSF52343">
    <property type="entry name" value="Ferredoxin reductase-like, C-terminal NADP-linked domain"/>
    <property type="match status" value="1"/>
</dbReference>
<dbReference type="RefSeq" id="WP_097373565.1">
    <property type="nucleotide sequence ID" value="NZ_CP021404.1"/>
</dbReference>
<dbReference type="KEGG" id="cmag:CBW24_10640"/>
<dbReference type="EMBL" id="CP021404">
    <property type="protein sequence ID" value="ATI42420.1"/>
    <property type="molecule type" value="Genomic_DNA"/>
</dbReference>
<dbReference type="InterPro" id="IPR039261">
    <property type="entry name" value="FNR_nucleotide-bd"/>
</dbReference>
<evidence type="ECO:0000256" key="1">
    <source>
        <dbReference type="ARBA" id="ARBA00001974"/>
    </source>
</evidence>
<dbReference type="Pfam" id="PF00175">
    <property type="entry name" value="NAD_binding_1"/>
    <property type="match status" value="1"/>
</dbReference>
<dbReference type="PROSITE" id="PS51384">
    <property type="entry name" value="FAD_FR"/>
    <property type="match status" value="1"/>
</dbReference>
<dbReference type="OrthoDB" id="9784483at2"/>
<keyword evidence="7" id="KW-0521">NADP</keyword>